<evidence type="ECO:0000313" key="5">
    <source>
        <dbReference type="Proteomes" id="UP001302368"/>
    </source>
</evidence>
<dbReference type="Proteomes" id="UP001302368">
    <property type="component" value="Chromosome"/>
</dbReference>
<evidence type="ECO:0000256" key="1">
    <source>
        <dbReference type="SAM" id="SignalP"/>
    </source>
</evidence>
<keyword evidence="5" id="KW-1185">Reference proteome</keyword>
<dbReference type="RefSeq" id="WP_017456786.1">
    <property type="nucleotide sequence ID" value="NZ_CP016337.1"/>
</dbReference>
<protein>
    <submittedName>
        <fullName evidence="2">Uncharacterized protein</fullName>
    </submittedName>
</protein>
<feature type="chain" id="PRO_5033044549" evidence="1">
    <location>
        <begin position="21"/>
        <end position="57"/>
    </location>
</feature>
<name>A0A1G4X8S4_9ENTR</name>
<gene>
    <name evidence="3" type="ORF">Q8Y70_11845</name>
    <name evidence="2" type="ORF">SAMN02927897_00037</name>
</gene>
<reference evidence="2 4" key="1">
    <citation type="submission" date="2016-10" db="EMBL/GenBank/DDBJ databases">
        <authorList>
            <person name="Varghese N."/>
            <person name="Submissions S."/>
        </authorList>
    </citation>
    <scope>NUCLEOTIDE SEQUENCE [LARGE SCALE GENOMIC DNA]</scope>
    <source>
        <strain evidence="2 4">CGMCC 1.12102</strain>
    </source>
</reference>
<dbReference type="EMBL" id="CP137744">
    <property type="protein sequence ID" value="WOZ75327.1"/>
    <property type="molecule type" value="Genomic_DNA"/>
</dbReference>
<sequence length="57" mass="6058">MKIRALLSILLFGLSMNVFAASQTECEVNGEMDWNCMCQILCQAGEGGAACNCDGVP</sequence>
<dbReference type="Proteomes" id="UP000183569">
    <property type="component" value="Unassembled WGS sequence"/>
</dbReference>
<dbReference type="GeneID" id="52087150"/>
<feature type="signal peptide" evidence="1">
    <location>
        <begin position="1"/>
        <end position="20"/>
    </location>
</feature>
<reference evidence="3 5" key="2">
    <citation type="submission" date="2023-10" db="EMBL/GenBank/DDBJ databases">
        <title>Genome sequencing of the isolated polysaccharide-producing bacterium Kosakonia sacchari KS2022.</title>
        <authorList>
            <person name="Yi X."/>
        </authorList>
    </citation>
    <scope>NUCLEOTIDE SEQUENCE [LARGE SCALE GENOMIC DNA]</scope>
    <source>
        <strain evidence="3 5">KS2022</strain>
    </source>
</reference>
<dbReference type="AlphaFoldDB" id="A0A1G4X8S4"/>
<evidence type="ECO:0000313" key="2">
    <source>
        <dbReference type="EMBL" id="SCX37572.1"/>
    </source>
</evidence>
<proteinExistence type="predicted"/>
<evidence type="ECO:0000313" key="3">
    <source>
        <dbReference type="EMBL" id="WOZ75327.1"/>
    </source>
</evidence>
<dbReference type="EMBL" id="FMUI01000002">
    <property type="protein sequence ID" value="SCX37572.1"/>
    <property type="molecule type" value="Genomic_DNA"/>
</dbReference>
<accession>A0A1G4X8S4</accession>
<keyword evidence="1" id="KW-0732">Signal</keyword>
<organism evidence="2 4">
    <name type="scientific">Kosakonia sacchari</name>
    <dbReference type="NCBI Taxonomy" id="1158459"/>
    <lineage>
        <taxon>Bacteria</taxon>
        <taxon>Pseudomonadati</taxon>
        <taxon>Pseudomonadota</taxon>
        <taxon>Gammaproteobacteria</taxon>
        <taxon>Enterobacterales</taxon>
        <taxon>Enterobacteriaceae</taxon>
        <taxon>Kosakonia</taxon>
    </lineage>
</organism>
<evidence type="ECO:0000313" key="4">
    <source>
        <dbReference type="Proteomes" id="UP000183569"/>
    </source>
</evidence>